<evidence type="ECO:0000256" key="2">
    <source>
        <dbReference type="ARBA" id="ARBA00022679"/>
    </source>
</evidence>
<evidence type="ECO:0000256" key="5">
    <source>
        <dbReference type="ARBA" id="ARBA00022932"/>
    </source>
</evidence>
<reference evidence="9 10" key="1">
    <citation type="journal article" date="2016" name="Nat. Commun.">
        <title>Thousands of microbial genomes shed light on interconnected biogeochemical processes in an aquifer system.</title>
        <authorList>
            <person name="Anantharaman K."/>
            <person name="Brown C.T."/>
            <person name="Hug L.A."/>
            <person name="Sharon I."/>
            <person name="Castelle C.J."/>
            <person name="Probst A.J."/>
            <person name="Thomas B.C."/>
            <person name="Singh A."/>
            <person name="Wilkins M.J."/>
            <person name="Karaoz U."/>
            <person name="Brodie E.L."/>
            <person name="Williams K.H."/>
            <person name="Hubbard S.S."/>
            <person name="Banfield J.F."/>
        </authorList>
    </citation>
    <scope>NUCLEOTIDE SEQUENCE [LARGE SCALE GENOMIC DNA]</scope>
    <source>
        <strain evidence="10">RBG_16_55_9</strain>
    </source>
</reference>
<dbReference type="GO" id="GO:0006261">
    <property type="term" value="P:DNA-templated DNA replication"/>
    <property type="evidence" value="ECO:0007669"/>
    <property type="project" value="TreeGrafter"/>
</dbReference>
<accession>A0A1F5US45</accession>
<dbReference type="InterPro" id="IPR008921">
    <property type="entry name" value="DNA_pol3_clamp-load_cplx_C"/>
</dbReference>
<evidence type="ECO:0000259" key="8">
    <source>
        <dbReference type="Pfam" id="PF21694"/>
    </source>
</evidence>
<dbReference type="GO" id="GO:0003677">
    <property type="term" value="F:DNA binding"/>
    <property type="evidence" value="ECO:0007669"/>
    <property type="project" value="InterPro"/>
</dbReference>
<evidence type="ECO:0000313" key="9">
    <source>
        <dbReference type="EMBL" id="OGF53984.1"/>
    </source>
</evidence>
<dbReference type="InterPro" id="IPR005790">
    <property type="entry name" value="DNA_polIII_delta"/>
</dbReference>
<dbReference type="SUPFAM" id="SSF48019">
    <property type="entry name" value="post-AAA+ oligomerization domain-like"/>
    <property type="match status" value="1"/>
</dbReference>
<dbReference type="PANTHER" id="PTHR34388:SF1">
    <property type="entry name" value="DNA POLYMERASE III SUBUNIT DELTA"/>
    <property type="match status" value="1"/>
</dbReference>
<evidence type="ECO:0000256" key="3">
    <source>
        <dbReference type="ARBA" id="ARBA00022695"/>
    </source>
</evidence>
<keyword evidence="3" id="KW-0548">Nucleotidyltransferase</keyword>
<name>A0A1F5US45_FRAXR</name>
<gene>
    <name evidence="9" type="ORF">A2Z21_05210</name>
</gene>
<proteinExistence type="inferred from homology"/>
<keyword evidence="2" id="KW-0808">Transferase</keyword>
<dbReference type="STRING" id="1817864.A2Z21_05210"/>
<comment type="caution">
    <text evidence="9">The sequence shown here is derived from an EMBL/GenBank/DDBJ whole genome shotgun (WGS) entry which is preliminary data.</text>
</comment>
<sequence length="314" mass="36636">MSVHLFTGEEWSRKRGITQLKRDLRTRIRMPWMETQLDGEEFPMERFVEALETSPLFREGVILHIKRVEKLSDPNSLAERLKHPLPPEQCVIFEGEKLEKRGKLYQTIAELGQVHEHPRLDRRTLPTLANDLLRERGVRLPPQGLRYLLESVESNPFRLEYEIEKLSIYATRQELSLVDLRELLFHDRGGDLFACLDALVERQPEALRFLKELLESGEEPSKVFYLLASQIRAILMIQSLHTAGCSREEISGRTGDYPWRVAKRLQTAKRLTCEELIRLIHALHREDLGIKRGERQPEEALWALALEWSFPSDS</sequence>
<dbReference type="InterPro" id="IPR048466">
    <property type="entry name" value="DNA_pol3_delta-like_C"/>
</dbReference>
<evidence type="ECO:0000256" key="6">
    <source>
        <dbReference type="ARBA" id="ARBA00034754"/>
    </source>
</evidence>
<evidence type="ECO:0000256" key="4">
    <source>
        <dbReference type="ARBA" id="ARBA00022705"/>
    </source>
</evidence>
<dbReference type="GO" id="GO:0009360">
    <property type="term" value="C:DNA polymerase III complex"/>
    <property type="evidence" value="ECO:0007669"/>
    <property type="project" value="TreeGrafter"/>
</dbReference>
<dbReference type="PANTHER" id="PTHR34388">
    <property type="entry name" value="DNA POLYMERASE III SUBUNIT DELTA"/>
    <property type="match status" value="1"/>
</dbReference>
<dbReference type="Gene3D" id="1.20.272.10">
    <property type="match status" value="1"/>
</dbReference>
<dbReference type="NCBIfam" id="TIGR01128">
    <property type="entry name" value="holA"/>
    <property type="match status" value="1"/>
</dbReference>
<evidence type="ECO:0000256" key="1">
    <source>
        <dbReference type="ARBA" id="ARBA00012417"/>
    </source>
</evidence>
<dbReference type="InterPro" id="IPR027417">
    <property type="entry name" value="P-loop_NTPase"/>
</dbReference>
<dbReference type="Proteomes" id="UP000179157">
    <property type="component" value="Unassembled WGS sequence"/>
</dbReference>
<dbReference type="Pfam" id="PF21694">
    <property type="entry name" value="DNA_pol3_delta_C"/>
    <property type="match status" value="1"/>
</dbReference>
<keyword evidence="4" id="KW-0235">DNA replication</keyword>
<dbReference type="GO" id="GO:0003887">
    <property type="term" value="F:DNA-directed DNA polymerase activity"/>
    <property type="evidence" value="ECO:0007669"/>
    <property type="project" value="UniProtKB-KW"/>
</dbReference>
<evidence type="ECO:0000313" key="10">
    <source>
        <dbReference type="Proteomes" id="UP000179157"/>
    </source>
</evidence>
<evidence type="ECO:0000256" key="7">
    <source>
        <dbReference type="ARBA" id="ARBA00049244"/>
    </source>
</evidence>
<dbReference type="SUPFAM" id="SSF52540">
    <property type="entry name" value="P-loop containing nucleoside triphosphate hydrolases"/>
    <property type="match status" value="1"/>
</dbReference>
<feature type="domain" description="DNA polymerase III delta subunit-like C-terminal" evidence="8">
    <location>
        <begin position="192"/>
        <end position="302"/>
    </location>
</feature>
<organism evidence="9 10">
    <name type="scientific">Fraserbacteria sp. (strain RBG_16_55_9)</name>
    <dbReference type="NCBI Taxonomy" id="1817864"/>
    <lineage>
        <taxon>Bacteria</taxon>
        <taxon>Candidatus Fraseribacteriota</taxon>
    </lineage>
</organism>
<dbReference type="AlphaFoldDB" id="A0A1F5US45"/>
<dbReference type="EMBL" id="MFGX01000092">
    <property type="protein sequence ID" value="OGF53984.1"/>
    <property type="molecule type" value="Genomic_DNA"/>
</dbReference>
<dbReference type="Gene3D" id="1.10.8.60">
    <property type="match status" value="1"/>
</dbReference>
<dbReference type="Gene3D" id="3.40.50.300">
    <property type="entry name" value="P-loop containing nucleotide triphosphate hydrolases"/>
    <property type="match status" value="1"/>
</dbReference>
<protein>
    <recommendedName>
        <fullName evidence="1">DNA-directed DNA polymerase</fullName>
        <ecNumber evidence="1">2.7.7.7</ecNumber>
    </recommendedName>
</protein>
<dbReference type="EC" id="2.7.7.7" evidence="1"/>
<keyword evidence="5" id="KW-0239">DNA-directed DNA polymerase</keyword>
<comment type="catalytic activity">
    <reaction evidence="7">
        <text>DNA(n) + a 2'-deoxyribonucleoside 5'-triphosphate = DNA(n+1) + diphosphate</text>
        <dbReference type="Rhea" id="RHEA:22508"/>
        <dbReference type="Rhea" id="RHEA-COMP:17339"/>
        <dbReference type="Rhea" id="RHEA-COMP:17340"/>
        <dbReference type="ChEBI" id="CHEBI:33019"/>
        <dbReference type="ChEBI" id="CHEBI:61560"/>
        <dbReference type="ChEBI" id="CHEBI:173112"/>
        <dbReference type="EC" id="2.7.7.7"/>
    </reaction>
</comment>
<comment type="similarity">
    <text evidence="6">Belongs to the DNA polymerase HolA subunit family.</text>
</comment>